<dbReference type="Pfam" id="PF11017">
    <property type="entry name" value="DUF2855"/>
    <property type="match status" value="1"/>
</dbReference>
<dbReference type="EMBL" id="MCGO01000005">
    <property type="protein sequence ID" value="ORY51402.1"/>
    <property type="molecule type" value="Genomic_DNA"/>
</dbReference>
<evidence type="ECO:0000313" key="2">
    <source>
        <dbReference type="Proteomes" id="UP000193642"/>
    </source>
</evidence>
<accession>A0A1Y2CWI7</accession>
<gene>
    <name evidence="1" type="ORF">BCR33DRAFT_712466</name>
</gene>
<name>A0A1Y2CWI7_9FUNG</name>
<dbReference type="AlphaFoldDB" id="A0A1Y2CWI7"/>
<keyword evidence="2" id="KW-1185">Reference proteome</keyword>
<sequence>MKCLEIEQGRLQEVAVKSSALPDLAEGAVRAQIYKFGLTSNNVTYAAMGHAFGWYKLFPTPTPDETMALPVWALATIVESNHPEIKTGVTIYGYFPAATHLDLVPTGVTEKSFTVTRALPLPVYNTYDFCASDPLYSAEFEDAMILVRPLFFTSFFLYDYVKSNNLFGAEAVVLSSASAKTAFCCAQLCSAASIPVIGLTSAKNLAFTKSLGVYDSVLTYDDLSELKNKTFVYIDIAGNMSVIETIVKTLPDSASQVVKTISVGFTHFHPTDKPTSVSAQQVEAIAPGLKFELFFAPLWRKKIAEEGRQEEVSKLIAAGWKQALAKLPEWMQFKKYYGADAVKELYLEAVEGKLNANVGYICTMDNTTHSE</sequence>
<proteinExistence type="predicted"/>
<reference evidence="1 2" key="1">
    <citation type="submission" date="2016-07" db="EMBL/GenBank/DDBJ databases">
        <title>Pervasive Adenine N6-methylation of Active Genes in Fungi.</title>
        <authorList>
            <consortium name="DOE Joint Genome Institute"/>
            <person name="Mondo S.J."/>
            <person name="Dannebaum R.O."/>
            <person name="Kuo R.C."/>
            <person name="Labutti K."/>
            <person name="Haridas S."/>
            <person name="Kuo A."/>
            <person name="Salamov A."/>
            <person name="Ahrendt S.R."/>
            <person name="Lipzen A."/>
            <person name="Sullivan W."/>
            <person name="Andreopoulos W.B."/>
            <person name="Clum A."/>
            <person name="Lindquist E."/>
            <person name="Daum C."/>
            <person name="Ramamoorthy G.K."/>
            <person name="Gryganskyi A."/>
            <person name="Culley D."/>
            <person name="Magnuson J.K."/>
            <person name="James T.Y."/>
            <person name="O'Malley M.A."/>
            <person name="Stajich J.E."/>
            <person name="Spatafora J.W."/>
            <person name="Visel A."/>
            <person name="Grigoriev I.V."/>
        </authorList>
    </citation>
    <scope>NUCLEOTIDE SEQUENCE [LARGE SCALE GENOMIC DNA]</scope>
    <source>
        <strain evidence="1 2">JEL800</strain>
    </source>
</reference>
<dbReference type="OrthoDB" id="192702at2759"/>
<comment type="caution">
    <text evidence="1">The sequence shown here is derived from an EMBL/GenBank/DDBJ whole genome shotgun (WGS) entry which is preliminary data.</text>
</comment>
<dbReference type="Proteomes" id="UP000193642">
    <property type="component" value="Unassembled WGS sequence"/>
</dbReference>
<evidence type="ECO:0000313" key="1">
    <source>
        <dbReference type="EMBL" id="ORY51402.1"/>
    </source>
</evidence>
<protein>
    <submittedName>
        <fullName evidence="1">Uncharacterized protein</fullName>
    </submittedName>
</protein>
<organism evidence="1 2">
    <name type="scientific">Rhizoclosmatium globosum</name>
    <dbReference type="NCBI Taxonomy" id="329046"/>
    <lineage>
        <taxon>Eukaryota</taxon>
        <taxon>Fungi</taxon>
        <taxon>Fungi incertae sedis</taxon>
        <taxon>Chytridiomycota</taxon>
        <taxon>Chytridiomycota incertae sedis</taxon>
        <taxon>Chytridiomycetes</taxon>
        <taxon>Chytridiales</taxon>
        <taxon>Chytriomycetaceae</taxon>
        <taxon>Rhizoclosmatium</taxon>
    </lineage>
</organism>
<dbReference type="InterPro" id="IPR021276">
    <property type="entry name" value="DUF2855"/>
</dbReference>